<keyword evidence="3" id="KW-1185">Reference proteome</keyword>
<dbReference type="Proteomes" id="UP000694240">
    <property type="component" value="Chromosome 7"/>
</dbReference>
<evidence type="ECO:0000313" key="2">
    <source>
        <dbReference type="EMBL" id="KAG7587043.1"/>
    </source>
</evidence>
<keyword evidence="2" id="KW-0548">Nucleotidyltransferase</keyword>
<dbReference type="AlphaFoldDB" id="A0A8T2BMK6"/>
<dbReference type="PANTHER" id="PTHR33116:SF84">
    <property type="entry name" value="RNA-DIRECTED DNA POLYMERASE"/>
    <property type="match status" value="1"/>
</dbReference>
<keyword evidence="2" id="KW-0695">RNA-directed DNA polymerase</keyword>
<protein>
    <submittedName>
        <fullName evidence="2">Reverse transcriptase zinc-binding domain</fullName>
    </submittedName>
</protein>
<dbReference type="GO" id="GO:0003964">
    <property type="term" value="F:RNA-directed DNA polymerase activity"/>
    <property type="evidence" value="ECO:0007669"/>
    <property type="project" value="UniProtKB-KW"/>
</dbReference>
<dbReference type="PANTHER" id="PTHR33116">
    <property type="entry name" value="REVERSE TRANSCRIPTASE ZINC-BINDING DOMAIN-CONTAINING PROTEIN-RELATED-RELATED"/>
    <property type="match status" value="1"/>
</dbReference>
<feature type="domain" description="Reverse transcriptase zinc-binding" evidence="1">
    <location>
        <begin position="140"/>
        <end position="224"/>
    </location>
</feature>
<comment type="caution">
    <text evidence="2">The sequence shown here is derived from an EMBL/GenBank/DDBJ whole genome shotgun (WGS) entry which is preliminary data.</text>
</comment>
<proteinExistence type="predicted"/>
<reference evidence="2 3" key="1">
    <citation type="submission" date="2020-12" db="EMBL/GenBank/DDBJ databases">
        <title>Concerted genomic and epigenomic changes stabilize Arabidopsis allopolyploids.</title>
        <authorList>
            <person name="Chen Z."/>
        </authorList>
    </citation>
    <scope>NUCLEOTIDE SEQUENCE [LARGE SCALE GENOMIC DNA]</scope>
    <source>
        <strain evidence="2">Allo738</strain>
        <tissue evidence="2">Leaf</tissue>
    </source>
</reference>
<sequence>MWVMWLDHNIFGRRNYWLMEPSPRLSWNVRKMVEIKSIFKSMIRCQLRNGLKASFWFDSWTDLGPLIDLFGAMGPRELRIRRDATVWEATRDGQWHFPNARSLPAEQLQVCLSTVDPPSPSRGSDWYQWKQPSGSFSAKFSSKGTWMQIRQVSPPVPWCKAVWFKEAVPRFSFIQWLAVHGRLSTRDRLRQWGMTVPAACVLCDAGLDSHDHLFFECEFSRSVWVSFAGKIAPNPPISLSSAYLWVLSVQSSPPHLASKILKLLLQTSIYLVWKERNRRIFSAEANTIYATKSLVDRTMRNRLISFSPEDTATRISLLGFYFGCINSPP</sequence>
<dbReference type="InterPro" id="IPR026960">
    <property type="entry name" value="RVT-Znf"/>
</dbReference>
<gene>
    <name evidence="2" type="ORF">ISN45_Aa02g022820</name>
</gene>
<dbReference type="Pfam" id="PF13966">
    <property type="entry name" value="zf-RVT"/>
    <property type="match status" value="1"/>
</dbReference>
<organism evidence="2 3">
    <name type="scientific">Arabidopsis thaliana x Arabidopsis arenosa</name>
    <dbReference type="NCBI Taxonomy" id="1240361"/>
    <lineage>
        <taxon>Eukaryota</taxon>
        <taxon>Viridiplantae</taxon>
        <taxon>Streptophyta</taxon>
        <taxon>Embryophyta</taxon>
        <taxon>Tracheophyta</taxon>
        <taxon>Spermatophyta</taxon>
        <taxon>Magnoliopsida</taxon>
        <taxon>eudicotyledons</taxon>
        <taxon>Gunneridae</taxon>
        <taxon>Pentapetalae</taxon>
        <taxon>rosids</taxon>
        <taxon>malvids</taxon>
        <taxon>Brassicales</taxon>
        <taxon>Brassicaceae</taxon>
        <taxon>Camelineae</taxon>
        <taxon>Arabidopsis</taxon>
    </lineage>
</organism>
<evidence type="ECO:0000259" key="1">
    <source>
        <dbReference type="Pfam" id="PF13966"/>
    </source>
</evidence>
<accession>A0A8T2BMK6</accession>
<name>A0A8T2BMK6_9BRAS</name>
<evidence type="ECO:0000313" key="3">
    <source>
        <dbReference type="Proteomes" id="UP000694240"/>
    </source>
</evidence>
<keyword evidence="2" id="KW-0808">Transferase</keyword>
<dbReference type="EMBL" id="JAEFBK010000007">
    <property type="protein sequence ID" value="KAG7587043.1"/>
    <property type="molecule type" value="Genomic_DNA"/>
</dbReference>